<dbReference type="PANTHER" id="PTHR11911">
    <property type="entry name" value="INOSINE-5-MONOPHOSPHATE DEHYDROGENASE RELATED"/>
    <property type="match status" value="1"/>
</dbReference>
<reference evidence="4 5" key="1">
    <citation type="submission" date="2019-01" db="EMBL/GenBank/DDBJ databases">
        <authorList>
            <person name="Alioto T."/>
            <person name="Alioto T."/>
        </authorList>
    </citation>
    <scope>NUCLEOTIDE SEQUENCE [LARGE SCALE GENOMIC DNA]</scope>
</reference>
<proteinExistence type="inferred from homology"/>
<dbReference type="InterPro" id="IPR005990">
    <property type="entry name" value="IMP_DH"/>
</dbReference>
<comment type="similarity">
    <text evidence="1">Belongs to the IMPDH/GMPR family.</text>
</comment>
<dbReference type="InterPro" id="IPR001093">
    <property type="entry name" value="IMP_DH_GMPRt"/>
</dbReference>
<dbReference type="GO" id="GO:0005737">
    <property type="term" value="C:cytoplasm"/>
    <property type="evidence" value="ECO:0007669"/>
    <property type="project" value="TreeGrafter"/>
</dbReference>
<feature type="compositionally biased region" description="Polar residues" evidence="2">
    <location>
        <begin position="70"/>
        <end position="84"/>
    </location>
</feature>
<dbReference type="Pfam" id="PF00478">
    <property type="entry name" value="IMPDH"/>
    <property type="match status" value="1"/>
</dbReference>
<dbReference type="SUPFAM" id="SSF51412">
    <property type="entry name" value="Inosine monophosphate dehydrogenase (IMPDH)"/>
    <property type="match status" value="1"/>
</dbReference>
<dbReference type="AlphaFoldDB" id="A0A485PVE6"/>
<keyword evidence="5" id="KW-1185">Reference proteome</keyword>
<dbReference type="EMBL" id="CAAGRJ010038885">
    <property type="protein sequence ID" value="VFV46442.1"/>
    <property type="molecule type" value="Genomic_DNA"/>
</dbReference>
<feature type="region of interest" description="Disordered" evidence="2">
    <location>
        <begin position="70"/>
        <end position="97"/>
    </location>
</feature>
<accession>A0A485PVE6</accession>
<evidence type="ECO:0000259" key="3">
    <source>
        <dbReference type="Pfam" id="PF00478"/>
    </source>
</evidence>
<dbReference type="GO" id="GO:0003938">
    <property type="term" value="F:IMP dehydrogenase activity"/>
    <property type="evidence" value="ECO:0007669"/>
    <property type="project" value="InterPro"/>
</dbReference>
<protein>
    <submittedName>
        <fullName evidence="4">Inosine-5-monophosphate dehydrogenase 2</fullName>
    </submittedName>
</protein>
<dbReference type="GO" id="GO:0006183">
    <property type="term" value="P:GTP biosynthetic process"/>
    <property type="evidence" value="ECO:0007669"/>
    <property type="project" value="TreeGrafter"/>
</dbReference>
<dbReference type="Proteomes" id="UP000386466">
    <property type="component" value="Unassembled WGS sequence"/>
</dbReference>
<sequence>MMGSLLAATTEAPAEYFFSDGFQLKKYCGMGSLDAMDEHPSSHKLYFNEADKIKVPKGCLRLFRTKGPPQNFSPTLSLASSTPERTLVPTVGPESEP</sequence>
<gene>
    <name evidence="4" type="ORF">LYPA_23C008461</name>
</gene>
<name>A0A485PVE6_LYNPA</name>
<evidence type="ECO:0000313" key="5">
    <source>
        <dbReference type="Proteomes" id="UP000386466"/>
    </source>
</evidence>
<evidence type="ECO:0000256" key="2">
    <source>
        <dbReference type="SAM" id="MobiDB-lite"/>
    </source>
</evidence>
<evidence type="ECO:0000313" key="4">
    <source>
        <dbReference type="EMBL" id="VFV46442.1"/>
    </source>
</evidence>
<dbReference type="PANTHER" id="PTHR11911:SF111">
    <property type="entry name" value="INOSINE-5'-MONOPHOSPHATE DEHYDROGENASE"/>
    <property type="match status" value="1"/>
</dbReference>
<organism evidence="4 5">
    <name type="scientific">Lynx pardinus</name>
    <name type="common">Iberian lynx</name>
    <name type="synonym">Felis pardina</name>
    <dbReference type="NCBI Taxonomy" id="191816"/>
    <lineage>
        <taxon>Eukaryota</taxon>
        <taxon>Metazoa</taxon>
        <taxon>Chordata</taxon>
        <taxon>Craniata</taxon>
        <taxon>Vertebrata</taxon>
        <taxon>Euteleostomi</taxon>
        <taxon>Mammalia</taxon>
        <taxon>Eutheria</taxon>
        <taxon>Laurasiatheria</taxon>
        <taxon>Carnivora</taxon>
        <taxon>Feliformia</taxon>
        <taxon>Felidae</taxon>
        <taxon>Felinae</taxon>
        <taxon>Lynx</taxon>
    </lineage>
</organism>
<dbReference type="InterPro" id="IPR013785">
    <property type="entry name" value="Aldolase_TIM"/>
</dbReference>
<feature type="domain" description="IMP dehydrogenase/GMP reductase" evidence="3">
    <location>
        <begin position="1"/>
        <end position="71"/>
    </location>
</feature>
<dbReference type="Gene3D" id="3.20.20.70">
    <property type="entry name" value="Aldolase class I"/>
    <property type="match status" value="1"/>
</dbReference>
<evidence type="ECO:0000256" key="1">
    <source>
        <dbReference type="ARBA" id="ARBA00005502"/>
    </source>
</evidence>